<evidence type="ECO:0000256" key="6">
    <source>
        <dbReference type="ARBA" id="ARBA00034754"/>
    </source>
</evidence>
<dbReference type="AlphaFoldDB" id="C4FJJ5"/>
<dbReference type="NCBIfam" id="TIGR01128">
    <property type="entry name" value="holA"/>
    <property type="match status" value="1"/>
</dbReference>
<reference evidence="9 10" key="1">
    <citation type="submission" date="2009-04" db="EMBL/GenBank/DDBJ databases">
        <authorList>
            <person name="Reysenbach A.-L."/>
            <person name="Heidelberg J.F."/>
            <person name="Nelson W.C."/>
        </authorList>
    </citation>
    <scope>NUCLEOTIDE SEQUENCE [LARGE SCALE GENOMIC DNA]</scope>
    <source>
        <strain evidence="9 10">SS-5</strain>
    </source>
</reference>
<dbReference type="SUPFAM" id="SSF48019">
    <property type="entry name" value="post-AAA+ oligomerization domain-like"/>
    <property type="match status" value="1"/>
</dbReference>
<dbReference type="GO" id="GO:0006261">
    <property type="term" value="P:DNA-templated DNA replication"/>
    <property type="evidence" value="ECO:0007669"/>
    <property type="project" value="TreeGrafter"/>
</dbReference>
<keyword evidence="2 9" id="KW-0808">Transferase</keyword>
<dbReference type="EMBL" id="ABZS01000056">
    <property type="protein sequence ID" value="EEP60757.1"/>
    <property type="molecule type" value="Genomic_DNA"/>
</dbReference>
<dbReference type="SUPFAM" id="SSF52540">
    <property type="entry name" value="P-loop containing nucleoside triphosphate hydrolases"/>
    <property type="match status" value="1"/>
</dbReference>
<sequence>MSEIKASQLLKEFNLSQLKPVLIIYGDEYLTKTLVVEKFKSVLPVKVYWGDELDYASFRNHLFSKDLFSSSKAIVVRDFEAFTDNLKKDELKQIIEDIKNIKLPDRLILVVNLEKLDKEPYKAMLKLDNVDVVISKKLTFQGFLTSLKNKLAKEGKAISDENLKYLASLLNNDLTIAKNEVEKLLLYVGDKKEITKEDIDAVVTPVFEENVFNFLDKFFKKDISALKIFINLLDNGVHPFEIQSLILSQLEKALQTKILIEAGNSLEEALDKSGINHPLQKANISNILKNLSKEEMVKLLSNLYNLEVAQKIYYQDVNETSKEFILNFVRS</sequence>
<accession>C4FJJ5</accession>
<evidence type="ECO:0000313" key="10">
    <source>
        <dbReference type="Proteomes" id="UP000005540"/>
    </source>
</evidence>
<dbReference type="Proteomes" id="UP000005540">
    <property type="component" value="Unassembled WGS sequence"/>
</dbReference>
<dbReference type="GO" id="GO:0003677">
    <property type="term" value="F:DNA binding"/>
    <property type="evidence" value="ECO:0007669"/>
    <property type="project" value="InterPro"/>
</dbReference>
<dbReference type="InterPro" id="IPR048466">
    <property type="entry name" value="DNA_pol3_delta-like_C"/>
</dbReference>
<evidence type="ECO:0000256" key="2">
    <source>
        <dbReference type="ARBA" id="ARBA00022679"/>
    </source>
</evidence>
<dbReference type="Gene3D" id="1.10.8.60">
    <property type="match status" value="1"/>
</dbReference>
<dbReference type="InterPro" id="IPR008921">
    <property type="entry name" value="DNA_pol3_clamp-load_cplx_C"/>
</dbReference>
<dbReference type="GO" id="GO:0009360">
    <property type="term" value="C:DNA polymerase III complex"/>
    <property type="evidence" value="ECO:0007669"/>
    <property type="project" value="TreeGrafter"/>
</dbReference>
<dbReference type="Pfam" id="PF21694">
    <property type="entry name" value="DNA_pol3_delta_C"/>
    <property type="match status" value="1"/>
</dbReference>
<protein>
    <recommendedName>
        <fullName evidence="1">DNA-directed DNA polymerase</fullName>
        <ecNumber evidence="1">2.7.7.7</ecNumber>
    </recommendedName>
</protein>
<organism evidence="9 10">
    <name type="scientific">Sulfurihydrogenibium yellowstonense SS-5</name>
    <dbReference type="NCBI Taxonomy" id="432331"/>
    <lineage>
        <taxon>Bacteria</taxon>
        <taxon>Pseudomonadati</taxon>
        <taxon>Aquificota</taxon>
        <taxon>Aquificia</taxon>
        <taxon>Aquificales</taxon>
        <taxon>Hydrogenothermaceae</taxon>
        <taxon>Sulfurihydrogenibium</taxon>
    </lineage>
</organism>
<keyword evidence="3 9" id="KW-0548">Nucleotidyltransferase</keyword>
<evidence type="ECO:0000256" key="4">
    <source>
        <dbReference type="ARBA" id="ARBA00022705"/>
    </source>
</evidence>
<feature type="domain" description="DNA polymerase III delta subunit-like C-terminal" evidence="8">
    <location>
        <begin position="208"/>
        <end position="325"/>
    </location>
</feature>
<evidence type="ECO:0000256" key="5">
    <source>
        <dbReference type="ARBA" id="ARBA00022932"/>
    </source>
</evidence>
<gene>
    <name evidence="9" type="primary">holA</name>
    <name evidence="9" type="ORF">SULYE_0742</name>
</gene>
<dbReference type="EC" id="2.7.7.7" evidence="1"/>
<proteinExistence type="inferred from homology"/>
<comment type="caution">
    <text evidence="9">The sequence shown here is derived from an EMBL/GenBank/DDBJ whole genome shotgun (WGS) entry which is preliminary data.</text>
</comment>
<evidence type="ECO:0000256" key="3">
    <source>
        <dbReference type="ARBA" id="ARBA00022695"/>
    </source>
</evidence>
<comment type="catalytic activity">
    <reaction evidence="7">
        <text>DNA(n) + a 2'-deoxyribonucleoside 5'-triphosphate = DNA(n+1) + diphosphate</text>
        <dbReference type="Rhea" id="RHEA:22508"/>
        <dbReference type="Rhea" id="RHEA-COMP:17339"/>
        <dbReference type="Rhea" id="RHEA-COMP:17340"/>
        <dbReference type="ChEBI" id="CHEBI:33019"/>
        <dbReference type="ChEBI" id="CHEBI:61560"/>
        <dbReference type="ChEBI" id="CHEBI:173112"/>
        <dbReference type="EC" id="2.7.7.7"/>
    </reaction>
</comment>
<dbReference type="GO" id="GO:0003887">
    <property type="term" value="F:DNA-directed DNA polymerase activity"/>
    <property type="evidence" value="ECO:0007669"/>
    <property type="project" value="UniProtKB-KW"/>
</dbReference>
<dbReference type="Gene3D" id="3.40.50.300">
    <property type="entry name" value="P-loop containing nucleotide triphosphate hydrolases"/>
    <property type="match status" value="1"/>
</dbReference>
<dbReference type="PANTHER" id="PTHR34388:SF1">
    <property type="entry name" value="DNA POLYMERASE III SUBUNIT DELTA"/>
    <property type="match status" value="1"/>
</dbReference>
<evidence type="ECO:0000256" key="1">
    <source>
        <dbReference type="ARBA" id="ARBA00012417"/>
    </source>
</evidence>
<keyword evidence="5" id="KW-0239">DNA-directed DNA polymerase</keyword>
<evidence type="ECO:0000259" key="8">
    <source>
        <dbReference type="Pfam" id="PF21694"/>
    </source>
</evidence>
<dbReference type="PANTHER" id="PTHR34388">
    <property type="entry name" value="DNA POLYMERASE III SUBUNIT DELTA"/>
    <property type="match status" value="1"/>
</dbReference>
<evidence type="ECO:0000256" key="7">
    <source>
        <dbReference type="ARBA" id="ARBA00049244"/>
    </source>
</evidence>
<dbReference type="RefSeq" id="WP_007546527.1">
    <property type="nucleotide sequence ID" value="NZ_ABZS01000056.1"/>
</dbReference>
<keyword evidence="4" id="KW-0235">DNA replication</keyword>
<dbReference type="InterPro" id="IPR005790">
    <property type="entry name" value="DNA_polIII_delta"/>
</dbReference>
<dbReference type="Gene3D" id="1.20.272.10">
    <property type="match status" value="1"/>
</dbReference>
<dbReference type="OrthoDB" id="10246at2"/>
<comment type="similarity">
    <text evidence="6">Belongs to the DNA polymerase HolA subunit family.</text>
</comment>
<evidence type="ECO:0000313" key="9">
    <source>
        <dbReference type="EMBL" id="EEP60757.1"/>
    </source>
</evidence>
<dbReference type="InterPro" id="IPR027417">
    <property type="entry name" value="P-loop_NTPase"/>
</dbReference>
<name>C4FJJ5_9AQUI</name>
<keyword evidence="10" id="KW-1185">Reference proteome</keyword>